<dbReference type="EMBL" id="MN739261">
    <property type="protein sequence ID" value="QHS96006.1"/>
    <property type="molecule type" value="Genomic_DNA"/>
</dbReference>
<evidence type="ECO:0000313" key="2">
    <source>
        <dbReference type="EMBL" id="QHS96006.1"/>
    </source>
</evidence>
<keyword evidence="1" id="KW-0472">Membrane</keyword>
<dbReference type="AlphaFoldDB" id="A0A6C0BUT8"/>
<proteinExistence type="predicted"/>
<keyword evidence="1" id="KW-1133">Transmembrane helix</keyword>
<feature type="transmembrane region" description="Helical" evidence="1">
    <location>
        <begin position="64"/>
        <end position="85"/>
    </location>
</feature>
<dbReference type="Gene3D" id="1.20.1280.290">
    <property type="match status" value="1"/>
</dbReference>
<protein>
    <recommendedName>
        <fullName evidence="3">PQ-loop repeat-containing protein</fullName>
    </recommendedName>
</protein>
<evidence type="ECO:0008006" key="3">
    <source>
        <dbReference type="Google" id="ProtNLM"/>
    </source>
</evidence>
<organism evidence="2">
    <name type="scientific">viral metagenome</name>
    <dbReference type="NCBI Taxonomy" id="1070528"/>
    <lineage>
        <taxon>unclassified sequences</taxon>
        <taxon>metagenomes</taxon>
        <taxon>organismal metagenomes</taxon>
    </lineage>
</organism>
<feature type="transmembrane region" description="Helical" evidence="1">
    <location>
        <begin position="36"/>
        <end position="58"/>
    </location>
</feature>
<name>A0A6C0BUT8_9ZZZZ</name>
<keyword evidence="1" id="KW-0812">Transmembrane</keyword>
<sequence>MVYNLGWGILSIIANGLGIIGYLPEIYSIIIYNKKISITTHIWAIWVVSGFFALSYAMVIKDPYVIMSSCVGIALNLITLTVKYWRRNHEERMKIMNDIYKEDDLVEYEHYILHDHEEFV</sequence>
<accession>A0A6C0BUT8</accession>
<reference evidence="2" key="1">
    <citation type="journal article" date="2020" name="Nature">
        <title>Giant virus diversity and host interactions through global metagenomics.</title>
        <authorList>
            <person name="Schulz F."/>
            <person name="Roux S."/>
            <person name="Paez-Espino D."/>
            <person name="Jungbluth S."/>
            <person name="Walsh D.A."/>
            <person name="Denef V.J."/>
            <person name="McMahon K.D."/>
            <person name="Konstantinidis K.T."/>
            <person name="Eloe-Fadrosh E.A."/>
            <person name="Kyrpides N.C."/>
            <person name="Woyke T."/>
        </authorList>
    </citation>
    <scope>NUCLEOTIDE SEQUENCE</scope>
    <source>
        <strain evidence="2">GVMAG-M-3300019093-7</strain>
    </source>
</reference>
<evidence type="ECO:0000256" key="1">
    <source>
        <dbReference type="SAM" id="Phobius"/>
    </source>
</evidence>
<feature type="transmembrane region" description="Helical" evidence="1">
    <location>
        <begin position="6"/>
        <end position="24"/>
    </location>
</feature>